<dbReference type="GeneID" id="66127266"/>
<name>A0AAN6I661_PICAN</name>
<dbReference type="EMBL" id="JAHLUX010000006">
    <property type="protein sequence ID" value="KAG7818214.1"/>
    <property type="molecule type" value="Genomic_DNA"/>
</dbReference>
<protein>
    <submittedName>
        <fullName evidence="1">Uncharacterized protein</fullName>
    </submittedName>
</protein>
<dbReference type="Proteomes" id="UP001196530">
    <property type="component" value="Unassembled WGS sequence"/>
</dbReference>
<organism evidence="1 2">
    <name type="scientific">Pichia angusta</name>
    <name type="common">Yeast</name>
    <name type="synonym">Hansenula polymorpha</name>
    <dbReference type="NCBI Taxonomy" id="870730"/>
    <lineage>
        <taxon>Eukaryota</taxon>
        <taxon>Fungi</taxon>
        <taxon>Dikarya</taxon>
        <taxon>Ascomycota</taxon>
        <taxon>Saccharomycotina</taxon>
        <taxon>Pichiomycetes</taxon>
        <taxon>Pichiales</taxon>
        <taxon>Pichiaceae</taxon>
        <taxon>Ogataea</taxon>
    </lineage>
</organism>
<comment type="caution">
    <text evidence="1">The sequence shown here is derived from an EMBL/GenBank/DDBJ whole genome shotgun (WGS) entry which is preliminary data.</text>
</comment>
<proteinExistence type="predicted"/>
<reference evidence="1" key="1">
    <citation type="journal article" date="2021" name="G3 (Bethesda)">
        <title>Genomic diversity, chromosomal rearrangements, and interspecies hybridization in the ogataea polymorpha species complex.</title>
        <authorList>
            <person name="Hanson S.J."/>
            <person name="Cinneide E.O."/>
            <person name="Salzberg L.I."/>
            <person name="Wolfe K.H."/>
            <person name="McGowan J."/>
            <person name="Fitzpatrick D.A."/>
            <person name="Matlin K."/>
        </authorList>
    </citation>
    <scope>NUCLEOTIDE SEQUENCE</scope>
    <source>
        <strain evidence="1">61-244</strain>
    </source>
</reference>
<evidence type="ECO:0000313" key="2">
    <source>
        <dbReference type="Proteomes" id="UP001196530"/>
    </source>
</evidence>
<evidence type="ECO:0000313" key="1">
    <source>
        <dbReference type="EMBL" id="KAG7818214.1"/>
    </source>
</evidence>
<gene>
    <name evidence="1" type="ORF">KL928_003215</name>
</gene>
<accession>A0AAN6I661</accession>
<dbReference type="AlphaFoldDB" id="A0AAN6I661"/>
<sequence length="111" mass="12570">MCKIPNLSKGCYCYPIEPGRGTSVHQQKKKSDLKFHLESTTDVLEVSGNCGLRAARNVERSRSHRYVGQLQSQTEAARVHAQAVGVDYCLDSASRRPRRLLLKLFHLSDHY</sequence>
<dbReference type="RefSeq" id="XP_043059468.1">
    <property type="nucleotide sequence ID" value="XM_043203778.1"/>
</dbReference>